<dbReference type="RefSeq" id="WP_160914703.1">
    <property type="nucleotide sequence ID" value="NZ_WMEZ01000003.1"/>
</dbReference>
<dbReference type="PROSITE" id="PS51257">
    <property type="entry name" value="PROKAR_LIPOPROTEIN"/>
    <property type="match status" value="1"/>
</dbReference>
<dbReference type="EMBL" id="WMEZ01000003">
    <property type="protein sequence ID" value="MYL49839.1"/>
    <property type="molecule type" value="Genomic_DNA"/>
</dbReference>
<reference evidence="1 2" key="1">
    <citation type="submission" date="2019-11" db="EMBL/GenBank/DDBJ databases">
        <title>Genome sequences of 17 halophilic strains isolated from different environments.</title>
        <authorList>
            <person name="Furrow R.E."/>
        </authorList>
    </citation>
    <scope>NUCLEOTIDE SEQUENCE [LARGE SCALE GENOMIC DNA]</scope>
    <source>
        <strain evidence="1 2">22505_10_Sand</strain>
    </source>
</reference>
<evidence type="ECO:0000313" key="1">
    <source>
        <dbReference type="EMBL" id="MYL49839.1"/>
    </source>
</evidence>
<protein>
    <submittedName>
        <fullName evidence="1">Uncharacterized protein</fullName>
    </submittedName>
</protein>
<dbReference type="Proteomes" id="UP000447393">
    <property type="component" value="Unassembled WGS sequence"/>
</dbReference>
<comment type="caution">
    <text evidence="1">The sequence shown here is derived from an EMBL/GenBank/DDBJ whole genome shotgun (WGS) entry which is preliminary data.</text>
</comment>
<evidence type="ECO:0000313" key="2">
    <source>
        <dbReference type="Proteomes" id="UP000447393"/>
    </source>
</evidence>
<dbReference type="OrthoDB" id="2973199at2"/>
<gene>
    <name evidence="1" type="ORF">GLV98_10090</name>
</gene>
<accession>A0A845E6P1</accession>
<dbReference type="AlphaFoldDB" id="A0A845E6P1"/>
<organism evidence="1 2">
    <name type="scientific">Halobacillus litoralis</name>
    <dbReference type="NCBI Taxonomy" id="45668"/>
    <lineage>
        <taxon>Bacteria</taxon>
        <taxon>Bacillati</taxon>
        <taxon>Bacillota</taxon>
        <taxon>Bacilli</taxon>
        <taxon>Bacillales</taxon>
        <taxon>Bacillaceae</taxon>
        <taxon>Halobacillus</taxon>
    </lineage>
</organism>
<sequence length="151" mass="17047">MEKFITIILMLFLIAGCSNEGMKTINANEISFGSLKIHKDGTLVKDIRLMKNEKLLKEAVESYNNAKFLSVEIEEKENHVNIDPIPTDGPLEELTASYFTIILGSTGNDYYIGYKGDNTFKVIAPGDSFKDRPLEYFVESSKLKKIITENQ</sequence>
<name>A0A845E6P1_9BACI</name>
<proteinExistence type="predicted"/>